<sequence>MLIKRVTEISESLLKSFYISGLKPALQCVLLRSNPTTLDEAFSLARVAKARFTNQQLWEPLRSYPLTLGEAFFRARIIEARFGDENNQAIDTNIGDPDVKDKQEVKKADDQEIENIKDAEGKIVEDQQVSEADDDTNNDDFSFGANKVSNPNGVFNDVGGVGYSKADGKWEPARRIEDEVKGWLDEDLEYYHLKELHYSAQCHTQMSLWIISRGVVLLILLMEYKFNLVNIELTHKDHSNSRKNPRNSRVDEYNDNDAFREYATIIGENGVHLDLSGEADSETSPKRSL</sequence>
<keyword evidence="3" id="KW-1185">Reference proteome</keyword>
<evidence type="ECO:0000313" key="2">
    <source>
        <dbReference type="EMBL" id="GJT73933.1"/>
    </source>
</evidence>
<proteinExistence type="predicted"/>
<reference evidence="2" key="1">
    <citation type="journal article" date="2022" name="Int. J. Mol. Sci.">
        <title>Draft Genome of Tanacetum Coccineum: Genomic Comparison of Closely Related Tanacetum-Family Plants.</title>
        <authorList>
            <person name="Yamashiro T."/>
            <person name="Shiraishi A."/>
            <person name="Nakayama K."/>
            <person name="Satake H."/>
        </authorList>
    </citation>
    <scope>NUCLEOTIDE SEQUENCE</scope>
</reference>
<comment type="caution">
    <text evidence="2">The sequence shown here is derived from an EMBL/GenBank/DDBJ whole genome shotgun (WGS) entry which is preliminary data.</text>
</comment>
<accession>A0ABQ5GE22</accession>
<evidence type="ECO:0000313" key="3">
    <source>
        <dbReference type="Proteomes" id="UP001151760"/>
    </source>
</evidence>
<protein>
    <submittedName>
        <fullName evidence="2">Uncharacterized protein</fullName>
    </submittedName>
</protein>
<organism evidence="2 3">
    <name type="scientific">Tanacetum coccineum</name>
    <dbReference type="NCBI Taxonomy" id="301880"/>
    <lineage>
        <taxon>Eukaryota</taxon>
        <taxon>Viridiplantae</taxon>
        <taxon>Streptophyta</taxon>
        <taxon>Embryophyta</taxon>
        <taxon>Tracheophyta</taxon>
        <taxon>Spermatophyta</taxon>
        <taxon>Magnoliopsida</taxon>
        <taxon>eudicotyledons</taxon>
        <taxon>Gunneridae</taxon>
        <taxon>Pentapetalae</taxon>
        <taxon>asterids</taxon>
        <taxon>campanulids</taxon>
        <taxon>Asterales</taxon>
        <taxon>Asteraceae</taxon>
        <taxon>Asteroideae</taxon>
        <taxon>Anthemideae</taxon>
        <taxon>Anthemidinae</taxon>
        <taxon>Tanacetum</taxon>
    </lineage>
</organism>
<evidence type="ECO:0000256" key="1">
    <source>
        <dbReference type="SAM" id="MobiDB-lite"/>
    </source>
</evidence>
<gene>
    <name evidence="2" type="ORF">Tco_1033219</name>
</gene>
<dbReference type="Proteomes" id="UP001151760">
    <property type="component" value="Unassembled WGS sequence"/>
</dbReference>
<name>A0ABQ5GE22_9ASTR</name>
<dbReference type="EMBL" id="BQNB010018396">
    <property type="protein sequence ID" value="GJT73933.1"/>
    <property type="molecule type" value="Genomic_DNA"/>
</dbReference>
<feature type="compositionally biased region" description="Basic and acidic residues" evidence="1">
    <location>
        <begin position="97"/>
        <end position="125"/>
    </location>
</feature>
<feature type="region of interest" description="Disordered" evidence="1">
    <location>
        <begin position="88"/>
        <end position="145"/>
    </location>
</feature>
<reference evidence="2" key="2">
    <citation type="submission" date="2022-01" db="EMBL/GenBank/DDBJ databases">
        <authorList>
            <person name="Yamashiro T."/>
            <person name="Shiraishi A."/>
            <person name="Satake H."/>
            <person name="Nakayama K."/>
        </authorList>
    </citation>
    <scope>NUCLEOTIDE SEQUENCE</scope>
</reference>